<reference evidence="2" key="1">
    <citation type="submission" date="2018-11" db="EMBL/GenBank/DDBJ databases">
        <authorList>
            <consortium name="Pathogen Informatics"/>
        </authorList>
    </citation>
    <scope>NUCLEOTIDE SEQUENCE [LARGE SCALE GENOMIC DNA]</scope>
</reference>
<gene>
    <name evidence="2" type="ORF">TCNE_LOCUS2790</name>
</gene>
<dbReference type="EMBL" id="UYWY01003058">
    <property type="protein sequence ID" value="VDM28507.1"/>
    <property type="molecule type" value="Genomic_DNA"/>
</dbReference>
<organism evidence="2">
    <name type="scientific">Toxocara canis</name>
    <name type="common">Canine roundworm</name>
    <dbReference type="NCBI Taxonomy" id="6265"/>
    <lineage>
        <taxon>Eukaryota</taxon>
        <taxon>Metazoa</taxon>
        <taxon>Ecdysozoa</taxon>
        <taxon>Nematoda</taxon>
        <taxon>Chromadorea</taxon>
        <taxon>Rhabditida</taxon>
        <taxon>Spirurina</taxon>
        <taxon>Ascaridomorpha</taxon>
        <taxon>Ascaridoidea</taxon>
        <taxon>Toxocaridae</taxon>
        <taxon>Toxocara</taxon>
    </lineage>
</organism>
<protein>
    <recommendedName>
        <fullName evidence="3">Titin</fullName>
    </recommendedName>
</protein>
<proteinExistence type="predicted"/>
<feature type="region of interest" description="Disordered" evidence="1">
    <location>
        <begin position="228"/>
        <end position="252"/>
    </location>
</feature>
<sequence>MVDLGFPYVKLKKSVGLRHLGRRFQETLGQLGEAFEHAPRPDQQKLMRVERARSPIEPLESEELMGKFTRPKDDHFYDQLTYVETTRPTFKGMELQPVSLKPGRISKYEPPKEQMETVQLKPAPKTERPLIPAGAAVPQPSWATDRKLGDVEGRFNRMAEPEKEVEIPARDQVRLKAAKPNPPTEIEHVEIEKDKAKLATVVQGPEVPKEVIVPAKDQVQIKQKFQPKVVKPSEAPTIESEPLKDIPPVIKG</sequence>
<evidence type="ECO:0000256" key="1">
    <source>
        <dbReference type="SAM" id="MobiDB-lite"/>
    </source>
</evidence>
<evidence type="ECO:0008006" key="3">
    <source>
        <dbReference type="Google" id="ProtNLM"/>
    </source>
</evidence>
<name>A0A3P7FJL2_TOXCA</name>
<accession>A0A3P7FJL2</accession>
<evidence type="ECO:0000313" key="2">
    <source>
        <dbReference type="EMBL" id="VDM28507.1"/>
    </source>
</evidence>
<dbReference type="AlphaFoldDB" id="A0A3P7FJL2"/>